<keyword evidence="10" id="KW-0961">Cell wall biogenesis/degradation</keyword>
<comment type="catalytic activity">
    <reaction evidence="13">
        <text>[(1-&gt;4)-N-acetyl-beta-D-glucosaminyl](n) + n H2O = chitosan + n acetate</text>
        <dbReference type="Rhea" id="RHEA:10464"/>
        <dbReference type="Rhea" id="RHEA-COMP:9593"/>
        <dbReference type="Rhea" id="RHEA-COMP:9597"/>
        <dbReference type="ChEBI" id="CHEBI:15377"/>
        <dbReference type="ChEBI" id="CHEBI:17029"/>
        <dbReference type="ChEBI" id="CHEBI:30089"/>
        <dbReference type="ChEBI" id="CHEBI:57704"/>
        <dbReference type="EC" id="3.5.1.41"/>
    </reaction>
    <physiologicalReaction direction="left-to-right" evidence="13">
        <dbReference type="Rhea" id="RHEA:10465"/>
    </physiologicalReaction>
</comment>
<dbReference type="InterPro" id="IPR002509">
    <property type="entry name" value="NODB_dom"/>
</dbReference>
<evidence type="ECO:0000256" key="3">
    <source>
        <dbReference type="ARBA" id="ARBA00022475"/>
    </source>
</evidence>
<dbReference type="GO" id="GO:0005886">
    <property type="term" value="C:plasma membrane"/>
    <property type="evidence" value="ECO:0007669"/>
    <property type="project" value="UniProtKB-SubCell"/>
</dbReference>
<comment type="caution">
    <text evidence="17">The sequence shown here is derived from an EMBL/GenBank/DDBJ whole genome shotgun (WGS) entry which is preliminary data.</text>
</comment>
<evidence type="ECO:0000256" key="8">
    <source>
        <dbReference type="ARBA" id="ARBA00023285"/>
    </source>
</evidence>
<feature type="signal peptide" evidence="15">
    <location>
        <begin position="1"/>
        <end position="23"/>
    </location>
</feature>
<feature type="domain" description="NodB homology" evidence="16">
    <location>
        <begin position="159"/>
        <end position="348"/>
    </location>
</feature>
<keyword evidence="18" id="KW-1185">Reference proteome</keyword>
<evidence type="ECO:0000313" key="18">
    <source>
        <dbReference type="Proteomes" id="UP000217199"/>
    </source>
</evidence>
<evidence type="ECO:0000256" key="9">
    <source>
        <dbReference type="ARBA" id="ARBA00023288"/>
    </source>
</evidence>
<dbReference type="GO" id="GO:0006032">
    <property type="term" value="P:chitin catabolic process"/>
    <property type="evidence" value="ECO:0007669"/>
    <property type="project" value="UniProtKB-KW"/>
</dbReference>
<dbReference type="InParanoid" id="A0A286UP39"/>
<reference evidence="17 18" key="1">
    <citation type="journal article" date="2017" name="Mol. Ecol.">
        <title>Comparative and population genomic landscape of Phellinus noxius: A hypervariable fungus causing root rot in trees.</title>
        <authorList>
            <person name="Chung C.L."/>
            <person name="Lee T.J."/>
            <person name="Akiba M."/>
            <person name="Lee H.H."/>
            <person name="Kuo T.H."/>
            <person name="Liu D."/>
            <person name="Ke H.M."/>
            <person name="Yokoi T."/>
            <person name="Roa M.B."/>
            <person name="Lu M.J."/>
            <person name="Chang Y.Y."/>
            <person name="Ann P.J."/>
            <person name="Tsai J.N."/>
            <person name="Chen C.Y."/>
            <person name="Tzean S.S."/>
            <person name="Ota Y."/>
            <person name="Hattori T."/>
            <person name="Sahashi N."/>
            <person name="Liou R.F."/>
            <person name="Kikuchi T."/>
            <person name="Tsai I.J."/>
        </authorList>
    </citation>
    <scope>NUCLEOTIDE SEQUENCE [LARGE SCALE GENOMIC DNA]</scope>
    <source>
        <strain evidence="17 18">FFPRI411160</strain>
    </source>
</reference>
<evidence type="ECO:0000256" key="10">
    <source>
        <dbReference type="ARBA" id="ARBA00023316"/>
    </source>
</evidence>
<dbReference type="AlphaFoldDB" id="A0A286UP39"/>
<accession>A0A286UP39</accession>
<evidence type="ECO:0000256" key="14">
    <source>
        <dbReference type="SAM" id="MobiDB-lite"/>
    </source>
</evidence>
<keyword evidence="11" id="KW-0624">Polysaccharide degradation</keyword>
<keyword evidence="8" id="KW-0170">Cobalt</keyword>
<keyword evidence="4" id="KW-0325">Glycoprotein</keyword>
<dbReference type="InterPro" id="IPR011330">
    <property type="entry name" value="Glyco_hydro/deAcase_b/a-brl"/>
</dbReference>
<evidence type="ECO:0000256" key="7">
    <source>
        <dbReference type="ARBA" id="ARBA00023277"/>
    </source>
</evidence>
<dbReference type="Pfam" id="PF01522">
    <property type="entry name" value="Polysacc_deac_1"/>
    <property type="match status" value="1"/>
</dbReference>
<evidence type="ECO:0000313" key="17">
    <source>
        <dbReference type="EMBL" id="PAV21309.1"/>
    </source>
</evidence>
<dbReference type="GO" id="GO:0004099">
    <property type="term" value="F:chitin deacetylase activity"/>
    <property type="evidence" value="ECO:0007669"/>
    <property type="project" value="UniProtKB-EC"/>
</dbReference>
<keyword evidence="15" id="KW-0732">Signal</keyword>
<dbReference type="SUPFAM" id="SSF88713">
    <property type="entry name" value="Glycoside hydrolase/deacetylase"/>
    <property type="match status" value="1"/>
</dbReference>
<feature type="region of interest" description="Disordered" evidence="14">
    <location>
        <begin position="391"/>
        <end position="431"/>
    </location>
</feature>
<keyword evidence="6" id="KW-0472">Membrane</keyword>
<evidence type="ECO:0000256" key="4">
    <source>
        <dbReference type="ARBA" id="ARBA00022622"/>
    </source>
</evidence>
<dbReference type="GO" id="GO:0071555">
    <property type="term" value="P:cell wall organization"/>
    <property type="evidence" value="ECO:0007669"/>
    <property type="project" value="UniProtKB-KW"/>
</dbReference>
<evidence type="ECO:0000256" key="5">
    <source>
        <dbReference type="ARBA" id="ARBA00023024"/>
    </source>
</evidence>
<evidence type="ECO:0000256" key="11">
    <source>
        <dbReference type="ARBA" id="ARBA00023326"/>
    </source>
</evidence>
<dbReference type="PANTHER" id="PTHR10587">
    <property type="entry name" value="GLYCOSYL TRANSFERASE-RELATED"/>
    <property type="match status" value="1"/>
</dbReference>
<keyword evidence="9" id="KW-0449">Lipoprotein</keyword>
<dbReference type="Gene3D" id="3.20.20.370">
    <property type="entry name" value="Glycoside hydrolase/deacetylase"/>
    <property type="match status" value="1"/>
</dbReference>
<evidence type="ECO:0000256" key="2">
    <source>
        <dbReference type="ARBA" id="ARBA00004609"/>
    </source>
</evidence>
<dbReference type="EC" id="3.5.1.41" evidence="12"/>
<dbReference type="OrthoDB" id="407355at2759"/>
<comment type="cofactor">
    <cofactor evidence="1">
        <name>Co(2+)</name>
        <dbReference type="ChEBI" id="CHEBI:48828"/>
    </cofactor>
</comment>
<dbReference type="GO" id="GO:0000272">
    <property type="term" value="P:polysaccharide catabolic process"/>
    <property type="evidence" value="ECO:0007669"/>
    <property type="project" value="UniProtKB-KW"/>
</dbReference>
<dbReference type="PANTHER" id="PTHR10587:SF135">
    <property type="entry name" value="CHITIN DEACETYLASE 3"/>
    <property type="match status" value="1"/>
</dbReference>
<sequence>MVLLTAFASALAISSPFLSLVAAHPFAAGEHEHHSSGPLPGGGKWFQDEDHPAHNLFRRNPLKKRDDSSDFLTVGSPEWVAQYPKSWALTEADVPKAWVDALNTAIDAGKIPSYAPSTVDPNGGVPNYASGVDRNSPDVCANSDRVCRIPQDVWDAPDGYIGIGFDDGPTPDSPKLYNFLKENNQASTQYMIGSNVLDNWQEFQMAYNDLGLDIAVHTWTHPMMTTRTNVQVLGELGWTLQIIYDATNGKLPRFWRPPYGDIDTRVSAIAREVFGMKAVLWNQDTEDWSMSDSPPGTTLTQIEKDMTSWLTGSKSPGLIILEHELTNDTIQAFINAWPMISQNGWKPVSQALLNSSWGAVYQNDDDDDSDNNNDGDEGTDLIFESLFSSDSTTSTSSATATSSGKGSSTTSSGAQASSTGQAEQGNTSSGAERSMSANAVLSLLVSAGFFFLLA</sequence>
<gene>
    <name evidence="17" type="ORF">PNOK_0393600</name>
</gene>
<evidence type="ECO:0000256" key="15">
    <source>
        <dbReference type="SAM" id="SignalP"/>
    </source>
</evidence>
<protein>
    <recommendedName>
        <fullName evidence="12">chitin deacetylase</fullName>
        <ecNumber evidence="12">3.5.1.41</ecNumber>
    </recommendedName>
</protein>
<evidence type="ECO:0000256" key="6">
    <source>
        <dbReference type="ARBA" id="ARBA00023136"/>
    </source>
</evidence>
<dbReference type="GO" id="GO:0098552">
    <property type="term" value="C:side of membrane"/>
    <property type="evidence" value="ECO:0007669"/>
    <property type="project" value="UniProtKB-KW"/>
</dbReference>
<dbReference type="GO" id="GO:0009272">
    <property type="term" value="P:fungal-type cell wall biogenesis"/>
    <property type="evidence" value="ECO:0007669"/>
    <property type="project" value="UniProtKB-ARBA"/>
</dbReference>
<comment type="subcellular location">
    <subcellularLocation>
        <location evidence="2">Cell membrane</location>
        <topology evidence="2">Lipid-anchor</topology>
        <topology evidence="2">GPI-anchor</topology>
    </subcellularLocation>
</comment>
<dbReference type="STRING" id="2282107.A0A286UP39"/>
<keyword evidence="7" id="KW-0119">Carbohydrate metabolism</keyword>
<feature type="compositionally biased region" description="Low complexity" evidence="14">
    <location>
        <begin position="391"/>
        <end position="420"/>
    </location>
</feature>
<evidence type="ECO:0000256" key="1">
    <source>
        <dbReference type="ARBA" id="ARBA00001941"/>
    </source>
</evidence>
<proteinExistence type="predicted"/>
<organism evidence="17 18">
    <name type="scientific">Pyrrhoderma noxium</name>
    <dbReference type="NCBI Taxonomy" id="2282107"/>
    <lineage>
        <taxon>Eukaryota</taxon>
        <taxon>Fungi</taxon>
        <taxon>Dikarya</taxon>
        <taxon>Basidiomycota</taxon>
        <taxon>Agaricomycotina</taxon>
        <taxon>Agaricomycetes</taxon>
        <taxon>Hymenochaetales</taxon>
        <taxon>Hymenochaetaceae</taxon>
        <taxon>Pyrrhoderma</taxon>
    </lineage>
</organism>
<dbReference type="InterPro" id="IPR050248">
    <property type="entry name" value="Polysacc_deacetylase_ArnD"/>
</dbReference>
<keyword evidence="3" id="KW-1003">Cell membrane</keyword>
<name>A0A286UP39_9AGAM</name>
<dbReference type="Proteomes" id="UP000217199">
    <property type="component" value="Unassembled WGS sequence"/>
</dbReference>
<evidence type="ECO:0000256" key="12">
    <source>
        <dbReference type="ARBA" id="ARBA00024056"/>
    </source>
</evidence>
<keyword evidence="4" id="KW-0336">GPI-anchor</keyword>
<keyword evidence="5" id="KW-0146">Chitin degradation</keyword>
<evidence type="ECO:0000259" key="16">
    <source>
        <dbReference type="PROSITE" id="PS51677"/>
    </source>
</evidence>
<feature type="compositionally biased region" description="Polar residues" evidence="14">
    <location>
        <begin position="421"/>
        <end position="431"/>
    </location>
</feature>
<dbReference type="EMBL" id="NBII01000003">
    <property type="protein sequence ID" value="PAV21309.1"/>
    <property type="molecule type" value="Genomic_DNA"/>
</dbReference>
<evidence type="ECO:0000256" key="13">
    <source>
        <dbReference type="ARBA" id="ARBA00048494"/>
    </source>
</evidence>
<feature type="chain" id="PRO_5013823730" description="chitin deacetylase" evidence="15">
    <location>
        <begin position="24"/>
        <end position="454"/>
    </location>
</feature>
<dbReference type="PROSITE" id="PS51677">
    <property type="entry name" value="NODB"/>
    <property type="match status" value="1"/>
</dbReference>